<dbReference type="AlphaFoldDB" id="A0A1R3RBG7"/>
<evidence type="ECO:0000313" key="2">
    <source>
        <dbReference type="Proteomes" id="UP000188318"/>
    </source>
</evidence>
<evidence type="ECO:0008006" key="3">
    <source>
        <dbReference type="Google" id="ProtNLM"/>
    </source>
</evidence>
<dbReference type="Gene3D" id="3.40.50.12780">
    <property type="entry name" value="N-terminal domain of ligase-like"/>
    <property type="match status" value="1"/>
</dbReference>
<dbReference type="Proteomes" id="UP000188318">
    <property type="component" value="Unassembled WGS sequence"/>
</dbReference>
<gene>
    <name evidence="1" type="ORF">ASPCADRAFT_133906</name>
</gene>
<evidence type="ECO:0000313" key="1">
    <source>
        <dbReference type="EMBL" id="OOF91829.1"/>
    </source>
</evidence>
<dbReference type="OrthoDB" id="429813at2759"/>
<sequence>MAATHASGFNPRTQLVPQIVDHYATVTPEAIYAEYPVSPITYEDGYRPITFKAFANAVNGIAWWLVEKLGPGDGEILTYVGPDDLRYPALVLGAVKAGYRFRFPSRSPERFTNHGPRCFLHPPATAWPLIAAYSNGSIAPSWSPRCCVPPPVAAILEAQTLDVLDVPSVDDLLHTDYPQFAYTKTYPEAARETLAVM</sequence>
<organism evidence="1 2">
    <name type="scientific">Aspergillus carbonarius (strain ITEM 5010)</name>
    <dbReference type="NCBI Taxonomy" id="602072"/>
    <lineage>
        <taxon>Eukaryota</taxon>
        <taxon>Fungi</taxon>
        <taxon>Dikarya</taxon>
        <taxon>Ascomycota</taxon>
        <taxon>Pezizomycotina</taxon>
        <taxon>Eurotiomycetes</taxon>
        <taxon>Eurotiomycetidae</taxon>
        <taxon>Eurotiales</taxon>
        <taxon>Aspergillaceae</taxon>
        <taxon>Aspergillus</taxon>
        <taxon>Aspergillus subgen. Circumdati</taxon>
    </lineage>
</organism>
<dbReference type="OMA" id="EYVIFGR"/>
<dbReference type="STRING" id="602072.A0A1R3RBG7"/>
<keyword evidence="2" id="KW-1185">Reference proteome</keyword>
<proteinExistence type="predicted"/>
<name>A0A1R3RBG7_ASPC5</name>
<accession>A0A1R3RBG7</accession>
<dbReference type="SUPFAM" id="SSF56801">
    <property type="entry name" value="Acetyl-CoA synthetase-like"/>
    <property type="match status" value="1"/>
</dbReference>
<protein>
    <recommendedName>
        <fullName evidence="3">AMP-dependent synthetase/ligase domain-containing protein</fullName>
    </recommendedName>
</protein>
<dbReference type="VEuPathDB" id="FungiDB:ASPCADRAFT_133906"/>
<dbReference type="EMBL" id="KV907509">
    <property type="protein sequence ID" value="OOF91829.1"/>
    <property type="molecule type" value="Genomic_DNA"/>
</dbReference>
<dbReference type="InterPro" id="IPR042099">
    <property type="entry name" value="ANL_N_sf"/>
</dbReference>
<reference evidence="2" key="1">
    <citation type="journal article" date="2017" name="Genome Biol.">
        <title>Comparative genomics reveals high biological diversity and specific adaptations in the industrially and medically important fungal genus Aspergillus.</title>
        <authorList>
            <person name="de Vries R.P."/>
            <person name="Riley R."/>
            <person name="Wiebenga A."/>
            <person name="Aguilar-Osorio G."/>
            <person name="Amillis S."/>
            <person name="Uchima C.A."/>
            <person name="Anderluh G."/>
            <person name="Asadollahi M."/>
            <person name="Askin M."/>
            <person name="Barry K."/>
            <person name="Battaglia E."/>
            <person name="Bayram O."/>
            <person name="Benocci T."/>
            <person name="Braus-Stromeyer S.A."/>
            <person name="Caldana C."/>
            <person name="Canovas D."/>
            <person name="Cerqueira G.C."/>
            <person name="Chen F."/>
            <person name="Chen W."/>
            <person name="Choi C."/>
            <person name="Clum A."/>
            <person name="Dos Santos R.A."/>
            <person name="Damasio A.R."/>
            <person name="Diallinas G."/>
            <person name="Emri T."/>
            <person name="Fekete E."/>
            <person name="Flipphi M."/>
            <person name="Freyberg S."/>
            <person name="Gallo A."/>
            <person name="Gournas C."/>
            <person name="Habgood R."/>
            <person name="Hainaut M."/>
            <person name="Harispe M.L."/>
            <person name="Henrissat B."/>
            <person name="Hilden K.S."/>
            <person name="Hope R."/>
            <person name="Hossain A."/>
            <person name="Karabika E."/>
            <person name="Karaffa L."/>
            <person name="Karanyi Z."/>
            <person name="Krasevec N."/>
            <person name="Kuo A."/>
            <person name="Kusch H."/>
            <person name="LaButti K."/>
            <person name="Lagendijk E.L."/>
            <person name="Lapidus A."/>
            <person name="Levasseur A."/>
            <person name="Lindquist E."/>
            <person name="Lipzen A."/>
            <person name="Logrieco A.F."/>
            <person name="MacCabe A."/>
            <person name="Maekelae M.R."/>
            <person name="Malavazi I."/>
            <person name="Melin P."/>
            <person name="Meyer V."/>
            <person name="Mielnichuk N."/>
            <person name="Miskei M."/>
            <person name="Molnar A.P."/>
            <person name="Mule G."/>
            <person name="Ngan C.Y."/>
            <person name="Orejas M."/>
            <person name="Orosz E."/>
            <person name="Ouedraogo J.P."/>
            <person name="Overkamp K.M."/>
            <person name="Park H.-S."/>
            <person name="Perrone G."/>
            <person name="Piumi F."/>
            <person name="Punt P.J."/>
            <person name="Ram A.F."/>
            <person name="Ramon A."/>
            <person name="Rauscher S."/>
            <person name="Record E."/>
            <person name="Riano-Pachon D.M."/>
            <person name="Robert V."/>
            <person name="Roehrig J."/>
            <person name="Ruller R."/>
            <person name="Salamov A."/>
            <person name="Salih N.S."/>
            <person name="Samson R.A."/>
            <person name="Sandor E."/>
            <person name="Sanguinetti M."/>
            <person name="Schuetze T."/>
            <person name="Sepcic K."/>
            <person name="Shelest E."/>
            <person name="Sherlock G."/>
            <person name="Sophianopoulou V."/>
            <person name="Squina F.M."/>
            <person name="Sun H."/>
            <person name="Susca A."/>
            <person name="Todd R.B."/>
            <person name="Tsang A."/>
            <person name="Unkles S.E."/>
            <person name="van de Wiele N."/>
            <person name="van Rossen-Uffink D."/>
            <person name="Oliveira J.V."/>
            <person name="Vesth T.C."/>
            <person name="Visser J."/>
            <person name="Yu J.-H."/>
            <person name="Zhou M."/>
            <person name="Andersen M.R."/>
            <person name="Archer D.B."/>
            <person name="Baker S.E."/>
            <person name="Benoit I."/>
            <person name="Brakhage A.A."/>
            <person name="Braus G.H."/>
            <person name="Fischer R."/>
            <person name="Frisvad J.C."/>
            <person name="Goldman G.H."/>
            <person name="Houbraken J."/>
            <person name="Oakley B."/>
            <person name="Pocsi I."/>
            <person name="Scazzocchio C."/>
            <person name="Seiboth B."/>
            <person name="vanKuyk P.A."/>
            <person name="Wortman J."/>
            <person name="Dyer P.S."/>
            <person name="Grigoriev I.V."/>
        </authorList>
    </citation>
    <scope>NUCLEOTIDE SEQUENCE [LARGE SCALE GENOMIC DNA]</scope>
    <source>
        <strain evidence="2">ITEM 5010</strain>
    </source>
</reference>